<evidence type="ECO:0000256" key="1">
    <source>
        <dbReference type="SAM" id="MobiDB-lite"/>
    </source>
</evidence>
<feature type="region of interest" description="Disordered" evidence="1">
    <location>
        <begin position="1"/>
        <end position="47"/>
    </location>
</feature>
<reference evidence="3" key="1">
    <citation type="journal article" date="2017" name="Nat. Commun.">
        <title>The North American bullfrog draft genome provides insight into hormonal regulation of long noncoding RNA.</title>
        <authorList>
            <person name="Hammond S.A."/>
            <person name="Warren R.L."/>
            <person name="Vandervalk B.P."/>
            <person name="Kucuk E."/>
            <person name="Khan H."/>
            <person name="Gibb E.A."/>
            <person name="Pandoh P."/>
            <person name="Kirk H."/>
            <person name="Zhao Y."/>
            <person name="Jones M."/>
            <person name="Mungall A.J."/>
            <person name="Coope R."/>
            <person name="Pleasance S."/>
            <person name="Moore R.A."/>
            <person name="Holt R.A."/>
            <person name="Round J.M."/>
            <person name="Ohora S."/>
            <person name="Walle B.V."/>
            <person name="Veldhoen N."/>
            <person name="Helbing C.C."/>
            <person name="Birol I."/>
        </authorList>
    </citation>
    <scope>NUCLEOTIDE SEQUENCE [LARGE SCALE GENOMIC DNA]</scope>
</reference>
<accession>A0A2G9RAI5</accession>
<sequence length="127" mass="13404">MFGSRPEPARFPPGSVSPGSPFPSTLSSDVRRGTESAPEVTGEEPSQGHILLWAPSHFRDLCLILHIWATCGPPAVEEQEVPAIPSVTSGQAMTTQSNITAAQDRDVTDPPTDEHPTCGGTTSPTDL</sequence>
<gene>
    <name evidence="2" type="ORF">AB205_0057640</name>
</gene>
<proteinExistence type="predicted"/>
<dbReference type="AlphaFoldDB" id="A0A2G9RAI5"/>
<name>A0A2G9RAI5_AQUCT</name>
<feature type="compositionally biased region" description="Low complexity" evidence="1">
    <location>
        <begin position="12"/>
        <end position="24"/>
    </location>
</feature>
<feature type="compositionally biased region" description="Polar residues" evidence="1">
    <location>
        <begin position="88"/>
        <end position="101"/>
    </location>
</feature>
<feature type="region of interest" description="Disordered" evidence="1">
    <location>
        <begin position="88"/>
        <end position="127"/>
    </location>
</feature>
<organism evidence="2 3">
    <name type="scientific">Aquarana catesbeiana</name>
    <name type="common">American bullfrog</name>
    <name type="synonym">Rana catesbeiana</name>
    <dbReference type="NCBI Taxonomy" id="8400"/>
    <lineage>
        <taxon>Eukaryota</taxon>
        <taxon>Metazoa</taxon>
        <taxon>Chordata</taxon>
        <taxon>Craniata</taxon>
        <taxon>Vertebrata</taxon>
        <taxon>Euteleostomi</taxon>
        <taxon>Amphibia</taxon>
        <taxon>Batrachia</taxon>
        <taxon>Anura</taxon>
        <taxon>Neobatrachia</taxon>
        <taxon>Ranoidea</taxon>
        <taxon>Ranidae</taxon>
        <taxon>Aquarana</taxon>
    </lineage>
</organism>
<dbReference type="Proteomes" id="UP000228934">
    <property type="component" value="Unassembled WGS sequence"/>
</dbReference>
<dbReference type="EMBL" id="KV954222">
    <property type="protein sequence ID" value="PIO24785.1"/>
    <property type="molecule type" value="Genomic_DNA"/>
</dbReference>
<evidence type="ECO:0000313" key="2">
    <source>
        <dbReference type="EMBL" id="PIO24785.1"/>
    </source>
</evidence>
<evidence type="ECO:0000313" key="3">
    <source>
        <dbReference type="Proteomes" id="UP000228934"/>
    </source>
</evidence>
<feature type="compositionally biased region" description="Basic and acidic residues" evidence="1">
    <location>
        <begin position="103"/>
        <end position="116"/>
    </location>
</feature>
<keyword evidence="3" id="KW-1185">Reference proteome</keyword>
<protein>
    <submittedName>
        <fullName evidence="2">Uncharacterized protein</fullName>
    </submittedName>
</protein>